<keyword evidence="7" id="KW-0808">Transferase</keyword>
<dbReference type="Gene3D" id="3.90.1150.10">
    <property type="entry name" value="Aspartate Aminotransferase, domain 1"/>
    <property type="match status" value="1"/>
</dbReference>
<evidence type="ECO:0000256" key="1">
    <source>
        <dbReference type="ARBA" id="ARBA00001933"/>
    </source>
</evidence>
<dbReference type="AlphaFoldDB" id="A0A7C5TI10"/>
<protein>
    <submittedName>
        <fullName evidence="7">Alanine--glyoxylate aminotransferase family protein</fullName>
    </submittedName>
</protein>
<feature type="domain" description="Aminotransferase class V" evidence="6">
    <location>
        <begin position="55"/>
        <end position="268"/>
    </location>
</feature>
<reference evidence="7" key="1">
    <citation type="journal article" date="2020" name="mSystems">
        <title>Genome- and Community-Level Interaction Insights into Carbon Utilization and Element Cycling Functions of Hydrothermarchaeota in Hydrothermal Sediment.</title>
        <authorList>
            <person name="Zhou Z."/>
            <person name="Liu Y."/>
            <person name="Xu W."/>
            <person name="Pan J."/>
            <person name="Luo Z.H."/>
            <person name="Li M."/>
        </authorList>
    </citation>
    <scope>NUCLEOTIDE SEQUENCE [LARGE SCALE GENOMIC DNA]</scope>
    <source>
        <strain evidence="7">SpSt-1121</strain>
    </source>
</reference>
<evidence type="ECO:0000313" key="7">
    <source>
        <dbReference type="EMBL" id="HHP82200.1"/>
    </source>
</evidence>
<keyword evidence="3" id="KW-0663">Pyridoxal phosphate</keyword>
<dbReference type="InterPro" id="IPR000192">
    <property type="entry name" value="Aminotrans_V_dom"/>
</dbReference>
<accession>A0A7C5TI10</accession>
<dbReference type="InterPro" id="IPR015424">
    <property type="entry name" value="PyrdxlP-dep_Trfase"/>
</dbReference>
<dbReference type="Pfam" id="PF00266">
    <property type="entry name" value="Aminotran_5"/>
    <property type="match status" value="1"/>
</dbReference>
<evidence type="ECO:0000256" key="2">
    <source>
        <dbReference type="ARBA" id="ARBA00009236"/>
    </source>
</evidence>
<dbReference type="Gene3D" id="3.40.640.10">
    <property type="entry name" value="Type I PLP-dependent aspartate aminotransferase-like (Major domain)"/>
    <property type="match status" value="1"/>
</dbReference>
<comment type="caution">
    <text evidence="7">The sequence shown here is derived from an EMBL/GenBank/DDBJ whole genome shotgun (WGS) entry which is preliminary data.</text>
</comment>
<proteinExistence type="inferred from homology"/>
<sequence length="341" mass="38361">MKYLTPGPVQLPEIVIKSIARQPQFHRTDEFKELFKNVIDKLSRIAYGTPIIAPGTGTFAVDMMVYNYVNPNENVVVPIYGEFSERLAESLESRGAVVHRIKWDIRSVPPYDVVEDFCKKIGNVKAIAVVHNETSTGVTNRYVEKIQDVANNIGAVLLVDSVSALPAEPIKRRVDVIATASQKAFLAPPGAAILFISKEPRAYSFIPPSMNIQKYLKMVLRNETPYTPPINVIYGLDASLSYILEIGIDRYHEIHRERAEFLYNSIKLEPIPRKQFRSYTVTAFYTDKPREIILELKKCGYVIAGGMGEVKDKSIRIGVMGSITLDDLSKVVEVVNRVVDR</sequence>
<dbReference type="GO" id="GO:0004760">
    <property type="term" value="F:L-serine-pyruvate transaminase activity"/>
    <property type="evidence" value="ECO:0007669"/>
    <property type="project" value="TreeGrafter"/>
</dbReference>
<dbReference type="PANTHER" id="PTHR21152:SF39">
    <property type="entry name" value="SOLUBLE HYDROGENASE, SMALL SUBUNIT"/>
    <property type="match status" value="1"/>
</dbReference>
<dbReference type="PROSITE" id="PS00595">
    <property type="entry name" value="AA_TRANSFER_CLASS_5"/>
    <property type="match status" value="1"/>
</dbReference>
<evidence type="ECO:0000256" key="5">
    <source>
        <dbReference type="RuleBase" id="RU004504"/>
    </source>
</evidence>
<dbReference type="SUPFAM" id="SSF53383">
    <property type="entry name" value="PLP-dependent transferases"/>
    <property type="match status" value="1"/>
</dbReference>
<evidence type="ECO:0000256" key="4">
    <source>
        <dbReference type="RuleBase" id="RU004075"/>
    </source>
</evidence>
<dbReference type="GO" id="GO:0008453">
    <property type="term" value="F:alanine-glyoxylate transaminase activity"/>
    <property type="evidence" value="ECO:0007669"/>
    <property type="project" value="TreeGrafter"/>
</dbReference>
<dbReference type="InterPro" id="IPR020578">
    <property type="entry name" value="Aminotrans_V_PyrdxlP_BS"/>
</dbReference>
<evidence type="ECO:0000256" key="3">
    <source>
        <dbReference type="ARBA" id="ARBA00022898"/>
    </source>
</evidence>
<organism evidence="7">
    <name type="scientific">Ignisphaera aggregans</name>
    <dbReference type="NCBI Taxonomy" id="334771"/>
    <lineage>
        <taxon>Archaea</taxon>
        <taxon>Thermoproteota</taxon>
        <taxon>Thermoprotei</taxon>
        <taxon>Desulfurococcales</taxon>
        <taxon>Desulfurococcaceae</taxon>
        <taxon>Ignisphaera</taxon>
    </lineage>
</organism>
<dbReference type="InterPro" id="IPR015422">
    <property type="entry name" value="PyrdxlP-dep_Trfase_small"/>
</dbReference>
<name>A0A7C5TI10_9CREN</name>
<dbReference type="InterPro" id="IPR024169">
    <property type="entry name" value="SP_NH2Trfase/AEP_transaminase"/>
</dbReference>
<dbReference type="PANTHER" id="PTHR21152">
    <property type="entry name" value="AMINOTRANSFERASE CLASS V"/>
    <property type="match status" value="1"/>
</dbReference>
<keyword evidence="7" id="KW-0032">Aminotransferase</keyword>
<dbReference type="GO" id="GO:0019265">
    <property type="term" value="P:glycine biosynthetic process, by transamination of glyoxylate"/>
    <property type="evidence" value="ECO:0007669"/>
    <property type="project" value="TreeGrafter"/>
</dbReference>
<comment type="similarity">
    <text evidence="2 4">Belongs to the class-V pyridoxal-phosphate-dependent aminotransferase family.</text>
</comment>
<dbReference type="EMBL" id="DRZI01000257">
    <property type="protein sequence ID" value="HHP82200.1"/>
    <property type="molecule type" value="Genomic_DNA"/>
</dbReference>
<dbReference type="PIRSF" id="PIRSF000524">
    <property type="entry name" value="SPT"/>
    <property type="match status" value="1"/>
</dbReference>
<evidence type="ECO:0000259" key="6">
    <source>
        <dbReference type="Pfam" id="PF00266"/>
    </source>
</evidence>
<comment type="cofactor">
    <cofactor evidence="1 5">
        <name>pyridoxal 5'-phosphate</name>
        <dbReference type="ChEBI" id="CHEBI:597326"/>
    </cofactor>
</comment>
<gene>
    <name evidence="7" type="ORF">ENM84_05995</name>
</gene>
<dbReference type="InterPro" id="IPR015421">
    <property type="entry name" value="PyrdxlP-dep_Trfase_major"/>
</dbReference>